<accession>A0A5B0LVT5</accession>
<gene>
    <name evidence="2" type="ORF">PGTUg99_031918</name>
</gene>
<dbReference type="Proteomes" id="UP000325313">
    <property type="component" value="Unassembled WGS sequence"/>
</dbReference>
<proteinExistence type="predicted"/>
<evidence type="ECO:0008006" key="4">
    <source>
        <dbReference type="Google" id="ProtNLM"/>
    </source>
</evidence>
<sequence length="102" mass="10850">MKYLLSASILFLGIYGPPNSQAKLFDCPVDRPNGACSSVDLFSATANWQLTGAECPNKAKPRTFKFCDPSVSTNCCEPGVPMSNDVSSSTLSGRCTLIKPPS</sequence>
<reference evidence="2 3" key="1">
    <citation type="submission" date="2019-05" db="EMBL/GenBank/DDBJ databases">
        <title>Emergence of the Ug99 lineage of the wheat stem rust pathogen through somatic hybridization.</title>
        <authorList>
            <person name="Li F."/>
            <person name="Upadhyaya N.M."/>
            <person name="Sperschneider J."/>
            <person name="Matny O."/>
            <person name="Nguyen-Phuc H."/>
            <person name="Mago R."/>
            <person name="Raley C."/>
            <person name="Miller M.E."/>
            <person name="Silverstein K.A.T."/>
            <person name="Henningsen E."/>
            <person name="Hirsch C.D."/>
            <person name="Visser B."/>
            <person name="Pretorius Z.A."/>
            <person name="Steffenson B.J."/>
            <person name="Schwessinger B."/>
            <person name="Dodds P.N."/>
            <person name="Figueroa M."/>
        </authorList>
    </citation>
    <scope>NUCLEOTIDE SEQUENCE [LARGE SCALE GENOMIC DNA]</scope>
    <source>
        <strain evidence="2 3">Ug99</strain>
    </source>
</reference>
<evidence type="ECO:0000313" key="2">
    <source>
        <dbReference type="EMBL" id="KAA1068572.1"/>
    </source>
</evidence>
<protein>
    <recommendedName>
        <fullName evidence="4">Secreted protein</fullName>
    </recommendedName>
</protein>
<evidence type="ECO:0000256" key="1">
    <source>
        <dbReference type="SAM" id="SignalP"/>
    </source>
</evidence>
<name>A0A5B0LVT5_PUCGR</name>
<feature type="chain" id="PRO_5022857574" description="Secreted protein" evidence="1">
    <location>
        <begin position="23"/>
        <end position="102"/>
    </location>
</feature>
<keyword evidence="1" id="KW-0732">Signal</keyword>
<dbReference type="AlphaFoldDB" id="A0A5B0LVT5"/>
<evidence type="ECO:0000313" key="3">
    <source>
        <dbReference type="Proteomes" id="UP000325313"/>
    </source>
</evidence>
<organism evidence="2 3">
    <name type="scientific">Puccinia graminis f. sp. tritici</name>
    <dbReference type="NCBI Taxonomy" id="56615"/>
    <lineage>
        <taxon>Eukaryota</taxon>
        <taxon>Fungi</taxon>
        <taxon>Dikarya</taxon>
        <taxon>Basidiomycota</taxon>
        <taxon>Pucciniomycotina</taxon>
        <taxon>Pucciniomycetes</taxon>
        <taxon>Pucciniales</taxon>
        <taxon>Pucciniaceae</taxon>
        <taxon>Puccinia</taxon>
    </lineage>
</organism>
<dbReference type="EMBL" id="VDEP01000505">
    <property type="protein sequence ID" value="KAA1068572.1"/>
    <property type="molecule type" value="Genomic_DNA"/>
</dbReference>
<comment type="caution">
    <text evidence="2">The sequence shown here is derived from an EMBL/GenBank/DDBJ whole genome shotgun (WGS) entry which is preliminary data.</text>
</comment>
<feature type="signal peptide" evidence="1">
    <location>
        <begin position="1"/>
        <end position="22"/>
    </location>
</feature>